<keyword evidence="3" id="KW-0732">Signal</keyword>
<feature type="region of interest" description="Disordered" evidence="4">
    <location>
        <begin position="1"/>
        <end position="23"/>
    </location>
</feature>
<dbReference type="PANTHER" id="PTHR30085:SF6">
    <property type="entry name" value="ABC TRANSPORTER GLUTAMINE-BINDING PROTEIN GLNH"/>
    <property type="match status" value="1"/>
</dbReference>
<evidence type="ECO:0000259" key="6">
    <source>
        <dbReference type="SMART" id="SM00062"/>
    </source>
</evidence>
<feature type="region of interest" description="Disordered" evidence="4">
    <location>
        <begin position="324"/>
        <end position="347"/>
    </location>
</feature>
<dbReference type="Proteomes" id="UP001153069">
    <property type="component" value="Unassembled WGS sequence"/>
</dbReference>
<dbReference type="AlphaFoldDB" id="A0A9N8H8F4"/>
<keyword evidence="5" id="KW-1133">Transmembrane helix</keyword>
<dbReference type="InterPro" id="IPR001638">
    <property type="entry name" value="Solute-binding_3/MltF_N"/>
</dbReference>
<feature type="domain" description="Solute-binding protein family 3/N-terminal" evidence="6">
    <location>
        <begin position="363"/>
        <end position="590"/>
    </location>
</feature>
<feature type="region of interest" description="Disordered" evidence="4">
    <location>
        <begin position="218"/>
        <end position="269"/>
    </location>
</feature>
<evidence type="ECO:0000256" key="1">
    <source>
        <dbReference type="ARBA" id="ARBA00010333"/>
    </source>
</evidence>
<evidence type="ECO:0000256" key="3">
    <source>
        <dbReference type="ARBA" id="ARBA00022729"/>
    </source>
</evidence>
<gene>
    <name evidence="7" type="ORF">SEMRO_238_G095580.1</name>
</gene>
<feature type="compositionally biased region" description="Acidic residues" evidence="4">
    <location>
        <begin position="230"/>
        <end position="251"/>
    </location>
</feature>
<dbReference type="PANTHER" id="PTHR30085">
    <property type="entry name" value="AMINO ACID ABC TRANSPORTER PERMEASE"/>
    <property type="match status" value="1"/>
</dbReference>
<dbReference type="InterPro" id="IPR051455">
    <property type="entry name" value="Bact_solute-bind_prot3"/>
</dbReference>
<feature type="transmembrane region" description="Helical" evidence="5">
    <location>
        <begin position="301"/>
        <end position="323"/>
    </location>
</feature>
<evidence type="ECO:0000256" key="4">
    <source>
        <dbReference type="SAM" id="MobiDB-lite"/>
    </source>
</evidence>
<sequence>MSENHEKEAPPSTVPSCTSVGVGSNNDDDALLFRKIVEMRLGPNGSGSVVGDRSADAPSAGGEDLEKGHCSSPTRQQQEDISLSNDDDLNLLDVVAARIAGSGAPEANDINQLKGLKDDLANATKVATGVPTEAQKKTEAKKQKGLKDDLGITALVATGVPTEAKQKNTDINQLKGLKDDLTNGVEVATDVPQHHMPTLQRDAIGFVHSIPGAYHVAHPDANPVVPDQLQVDDSDMSEQQDASETDEEEGTSDPMAPLEATVVGRRRRKKGPISVRASLTVESVEAARVKDSSRYSGPLRLVAVIFLVGVVIALLALGLSGAFESSKNPDTSSSDASNAGTTGFSNDDAPVKSTLEIIKEEGVLKCGYRPIKIANGDIEGFLAAICQVVSAAIFGPSAPVEFVDRGSLAKFEGLVEKKIHLETFGNTHNMGRDVFRSEVQTGFKWSIPFMYAGMRLAGDPKFLRCAENKWRHLEECEALGVCVWDGSSYHKTLTDILPRRNIVVMEDIAQTQQALINGTCNVVTGSAFIMATEEAMREAGYKGDYEISNGTFSKEPIAVATREDDPEWSDFVNAVIMALFVAEKHNITKDTATLFPQTTLFGGDYTNMFRNAIGYAGNYGEMWEHFLEWGVPRNSLNRINDGTSGLLYSHPIKEIGDSRGSVPLGERLTNIRERGHLNCGVLVGRPGFAEKSNDSSLGYTGMDIDYCRALAGSLFQGFSKSNINVIELTSNQDGFVQLQNGTIDVYAGATWNLENDVHEPTTGLGFAFSKPYFFYPMEGNFALATMQDDHDWSAFVYWVVDATVHAEEHNITQQTSNDMPEVLVFGESLHRMFRDAILEVGNYQEIYSRNVNQFIPRVAVTC</sequence>
<evidence type="ECO:0000313" key="7">
    <source>
        <dbReference type="EMBL" id="CAB9505643.1"/>
    </source>
</evidence>
<dbReference type="GO" id="GO:0006865">
    <property type="term" value="P:amino acid transport"/>
    <property type="evidence" value="ECO:0007669"/>
    <property type="project" value="TreeGrafter"/>
</dbReference>
<dbReference type="Gene3D" id="3.40.190.10">
    <property type="entry name" value="Periplasmic binding protein-like II"/>
    <property type="match status" value="3"/>
</dbReference>
<evidence type="ECO:0000256" key="2">
    <source>
        <dbReference type="ARBA" id="ARBA00022448"/>
    </source>
</evidence>
<dbReference type="OrthoDB" id="10056896at2759"/>
<feature type="compositionally biased region" description="Polar residues" evidence="4">
    <location>
        <begin position="325"/>
        <end position="345"/>
    </location>
</feature>
<comment type="caution">
    <text evidence="7">The sequence shown here is derived from an EMBL/GenBank/DDBJ whole genome shotgun (WGS) entry which is preliminary data.</text>
</comment>
<name>A0A9N8H8F4_9STRA</name>
<accession>A0A9N8H8F4</accession>
<proteinExistence type="inferred from homology"/>
<keyword evidence="5" id="KW-0812">Transmembrane</keyword>
<protein>
    <submittedName>
        <fullName evidence="7">Extracellular solute-binding protein</fullName>
    </submittedName>
</protein>
<keyword evidence="8" id="KW-1185">Reference proteome</keyword>
<dbReference type="SMART" id="SM00062">
    <property type="entry name" value="PBPb"/>
    <property type="match status" value="1"/>
</dbReference>
<feature type="region of interest" description="Disordered" evidence="4">
    <location>
        <begin position="41"/>
        <end position="80"/>
    </location>
</feature>
<reference evidence="7" key="1">
    <citation type="submission" date="2020-06" db="EMBL/GenBank/DDBJ databases">
        <authorList>
            <consortium name="Plant Systems Biology data submission"/>
        </authorList>
    </citation>
    <scope>NUCLEOTIDE SEQUENCE</scope>
    <source>
        <strain evidence="7">D6</strain>
    </source>
</reference>
<keyword evidence="2" id="KW-0813">Transport</keyword>
<organism evidence="7 8">
    <name type="scientific">Seminavis robusta</name>
    <dbReference type="NCBI Taxonomy" id="568900"/>
    <lineage>
        <taxon>Eukaryota</taxon>
        <taxon>Sar</taxon>
        <taxon>Stramenopiles</taxon>
        <taxon>Ochrophyta</taxon>
        <taxon>Bacillariophyta</taxon>
        <taxon>Bacillariophyceae</taxon>
        <taxon>Bacillariophycidae</taxon>
        <taxon>Naviculales</taxon>
        <taxon>Naviculaceae</taxon>
        <taxon>Seminavis</taxon>
    </lineage>
</organism>
<keyword evidence="5" id="KW-0472">Membrane</keyword>
<dbReference type="SUPFAM" id="SSF53850">
    <property type="entry name" value="Periplasmic binding protein-like II"/>
    <property type="match status" value="2"/>
</dbReference>
<dbReference type="EMBL" id="CAICTM010000237">
    <property type="protein sequence ID" value="CAB9505643.1"/>
    <property type="molecule type" value="Genomic_DNA"/>
</dbReference>
<feature type="compositionally biased region" description="Polar residues" evidence="4">
    <location>
        <begin position="71"/>
        <end position="80"/>
    </location>
</feature>
<evidence type="ECO:0000256" key="5">
    <source>
        <dbReference type="SAM" id="Phobius"/>
    </source>
</evidence>
<feature type="compositionally biased region" description="Polar residues" evidence="4">
    <location>
        <begin position="14"/>
        <end position="23"/>
    </location>
</feature>
<evidence type="ECO:0000313" key="8">
    <source>
        <dbReference type="Proteomes" id="UP001153069"/>
    </source>
</evidence>
<comment type="similarity">
    <text evidence="1">Belongs to the bacterial solute-binding protein 3 family.</text>
</comment>